<keyword evidence="4" id="KW-1185">Reference proteome</keyword>
<name>A0ABR1RPC1_9PEZI</name>
<evidence type="ECO:0000313" key="4">
    <source>
        <dbReference type="Proteomes" id="UP001444661"/>
    </source>
</evidence>
<evidence type="ECO:0000313" key="3">
    <source>
        <dbReference type="EMBL" id="KAK8016098.1"/>
    </source>
</evidence>
<dbReference type="Proteomes" id="UP001444661">
    <property type="component" value="Unassembled WGS sequence"/>
</dbReference>
<dbReference type="Pfam" id="PF12770">
    <property type="entry name" value="CHAT"/>
    <property type="match status" value="1"/>
</dbReference>
<reference evidence="3 4" key="1">
    <citation type="submission" date="2023-01" db="EMBL/GenBank/DDBJ databases">
        <title>Analysis of 21 Apiospora genomes using comparative genomics revels a genus with tremendous synthesis potential of carbohydrate active enzymes and secondary metabolites.</title>
        <authorList>
            <person name="Sorensen T."/>
        </authorList>
    </citation>
    <scope>NUCLEOTIDE SEQUENCE [LARGE SCALE GENOMIC DNA]</scope>
    <source>
        <strain evidence="3 4">CBS 33761</strain>
    </source>
</reference>
<dbReference type="InterPro" id="IPR024983">
    <property type="entry name" value="CHAT_dom"/>
</dbReference>
<gene>
    <name evidence="3" type="ORF">PG993_014287</name>
</gene>
<comment type="caution">
    <text evidence="3">The sequence shown here is derived from an EMBL/GenBank/DDBJ whole genome shotgun (WGS) entry which is preliminary data.</text>
</comment>
<protein>
    <submittedName>
        <fullName evidence="3">CHAT domain-containing protein</fullName>
    </submittedName>
</protein>
<evidence type="ECO:0000256" key="1">
    <source>
        <dbReference type="SAM" id="MobiDB-lite"/>
    </source>
</evidence>
<evidence type="ECO:0000259" key="2">
    <source>
        <dbReference type="Pfam" id="PF12770"/>
    </source>
</evidence>
<feature type="region of interest" description="Disordered" evidence="1">
    <location>
        <begin position="46"/>
        <end position="67"/>
    </location>
</feature>
<sequence length="472" mass="51974">MLETSCGVLMGSLYDLRTDVSVLEKSHPDLAGAFISLRAKLDGPASRNPLQATAEDPISAAQREGDQRREAAARLEITVQEIRSLPGFDQFLLPPSEAEVFRAAEHGPIVIVNVSTHRCDALVVERSGMRSLELPQLSRQDVEEKEPQSLDTLVWLWDTIVSPVLVELGLTQAAADSAPQHIWWIPIGPLVRFPLHAAGDHLSGHRNTALDRVVSSYSSSVRAIIHGRQQRLASLTADQIIALVAMENTPGVGYLDFAVEEINKVRAVCESMRIKPLQPGLCKQEVLSALQTCSIFHFAGHGSTHPANPLQSQLLLQDWEKDPFTVANLLEMIFGSASPFLAYLSACGTGQVLNKGLINEGIHLTAAYQLAGFRHVIGTLWSIDDRLCVDMARMVYEFLQIEGVQNSNMSDGAVSRALHYAMRALRDEWRTQMEGGSNVSRQVTRDERDAVMYDVEVGKVAALWVPYVHFGV</sequence>
<organism evidence="3 4">
    <name type="scientific">Apiospora rasikravindrae</name>
    <dbReference type="NCBI Taxonomy" id="990691"/>
    <lineage>
        <taxon>Eukaryota</taxon>
        <taxon>Fungi</taxon>
        <taxon>Dikarya</taxon>
        <taxon>Ascomycota</taxon>
        <taxon>Pezizomycotina</taxon>
        <taxon>Sordariomycetes</taxon>
        <taxon>Xylariomycetidae</taxon>
        <taxon>Amphisphaeriales</taxon>
        <taxon>Apiosporaceae</taxon>
        <taxon>Apiospora</taxon>
    </lineage>
</organism>
<accession>A0ABR1RPC1</accession>
<proteinExistence type="predicted"/>
<dbReference type="EMBL" id="JAQQWK010000014">
    <property type="protein sequence ID" value="KAK8016098.1"/>
    <property type="molecule type" value="Genomic_DNA"/>
</dbReference>
<feature type="domain" description="CHAT" evidence="2">
    <location>
        <begin position="152"/>
        <end position="432"/>
    </location>
</feature>